<feature type="transmembrane region" description="Helical" evidence="6">
    <location>
        <begin position="39"/>
        <end position="57"/>
    </location>
</feature>
<evidence type="ECO:0000256" key="2">
    <source>
        <dbReference type="ARBA" id="ARBA00022475"/>
    </source>
</evidence>
<evidence type="ECO:0000256" key="4">
    <source>
        <dbReference type="ARBA" id="ARBA00022989"/>
    </source>
</evidence>
<evidence type="ECO:0000256" key="3">
    <source>
        <dbReference type="ARBA" id="ARBA00022692"/>
    </source>
</evidence>
<dbReference type="SUPFAM" id="SSF81342">
    <property type="entry name" value="Transmembrane di-heme cytochromes"/>
    <property type="match status" value="1"/>
</dbReference>
<dbReference type="Gene3D" id="1.20.950.20">
    <property type="entry name" value="Transmembrane di-heme cytochromes, Chain C"/>
    <property type="match status" value="1"/>
</dbReference>
<dbReference type="GO" id="GO:0009055">
    <property type="term" value="F:electron transfer activity"/>
    <property type="evidence" value="ECO:0007669"/>
    <property type="project" value="InterPro"/>
</dbReference>
<feature type="transmembrane region" description="Helical" evidence="6">
    <location>
        <begin position="202"/>
        <end position="224"/>
    </location>
</feature>
<comment type="caution">
    <text evidence="8">The sequence shown here is derived from an EMBL/GenBank/DDBJ whole genome shotgun (WGS) entry which is preliminary data.</text>
</comment>
<name>V5DYK9_9GAMM</name>
<feature type="transmembrane region" description="Helical" evidence="6">
    <location>
        <begin position="14"/>
        <end position="32"/>
    </location>
</feature>
<dbReference type="InterPro" id="IPR051542">
    <property type="entry name" value="Hydrogenase_cytochrome"/>
</dbReference>
<accession>V5DYK9</accession>
<dbReference type="GO" id="GO:0020037">
    <property type="term" value="F:heme binding"/>
    <property type="evidence" value="ECO:0007669"/>
    <property type="project" value="TreeGrafter"/>
</dbReference>
<evidence type="ECO:0000256" key="1">
    <source>
        <dbReference type="ARBA" id="ARBA00004651"/>
    </source>
</evidence>
<organism evidence="8 9">
    <name type="scientific">Methyloglobulus morosus KoM1</name>
    <dbReference type="NCBI Taxonomy" id="1116472"/>
    <lineage>
        <taxon>Bacteria</taxon>
        <taxon>Pseudomonadati</taxon>
        <taxon>Pseudomonadota</taxon>
        <taxon>Gammaproteobacteria</taxon>
        <taxon>Methylococcales</taxon>
        <taxon>Methylococcaceae</taxon>
        <taxon>Methyloglobulus</taxon>
    </lineage>
</organism>
<dbReference type="InterPro" id="IPR011577">
    <property type="entry name" value="Cyt_b561_bac/Ni-Hgenase"/>
</dbReference>
<evidence type="ECO:0000259" key="7">
    <source>
        <dbReference type="Pfam" id="PF01292"/>
    </source>
</evidence>
<feature type="transmembrane region" description="Helical" evidence="6">
    <location>
        <begin position="144"/>
        <end position="165"/>
    </location>
</feature>
<keyword evidence="5 6" id="KW-0472">Membrane</keyword>
<evidence type="ECO:0000313" key="9">
    <source>
        <dbReference type="Proteomes" id="UP000017842"/>
    </source>
</evidence>
<dbReference type="Proteomes" id="UP000017842">
    <property type="component" value="Unassembled WGS sequence"/>
</dbReference>
<gene>
    <name evidence="8" type="ORF">MGMO_58c00130</name>
</gene>
<keyword evidence="9" id="KW-1185">Reference proteome</keyword>
<dbReference type="AlphaFoldDB" id="V5DYK9"/>
<dbReference type="EMBL" id="AYLO01000056">
    <property type="protein sequence ID" value="ESS72406.1"/>
    <property type="molecule type" value="Genomic_DNA"/>
</dbReference>
<feature type="domain" description="Cytochrome b561 bacterial/Ni-hydrogenase" evidence="7">
    <location>
        <begin position="8"/>
        <end position="177"/>
    </location>
</feature>
<comment type="subcellular location">
    <subcellularLocation>
        <location evidence="1">Cell membrane</location>
        <topology evidence="1">Multi-pass membrane protein</topology>
    </subcellularLocation>
</comment>
<dbReference type="PANTHER" id="PTHR30485">
    <property type="entry name" value="NI/FE-HYDROGENASE 1 B-TYPE CYTOCHROME SUBUNIT"/>
    <property type="match status" value="1"/>
</dbReference>
<dbReference type="InterPro" id="IPR016174">
    <property type="entry name" value="Di-haem_cyt_TM"/>
</dbReference>
<protein>
    <submittedName>
        <fullName evidence="8">Cytochrome b561</fullName>
    </submittedName>
</protein>
<dbReference type="PANTHER" id="PTHR30485:SF2">
    <property type="entry name" value="BLL0597 PROTEIN"/>
    <property type="match status" value="1"/>
</dbReference>
<dbReference type="GO" id="GO:0005886">
    <property type="term" value="C:plasma membrane"/>
    <property type="evidence" value="ECO:0007669"/>
    <property type="project" value="UniProtKB-SubCell"/>
</dbReference>
<dbReference type="eggNOG" id="COG3658">
    <property type="taxonomic scope" value="Bacteria"/>
</dbReference>
<dbReference type="Pfam" id="PF01292">
    <property type="entry name" value="Ni_hydr_CYTB"/>
    <property type="match status" value="1"/>
</dbReference>
<keyword evidence="2" id="KW-1003">Cell membrane</keyword>
<keyword evidence="3 6" id="KW-0812">Transmembrane</keyword>
<dbReference type="GO" id="GO:0022904">
    <property type="term" value="P:respiratory electron transport chain"/>
    <property type="evidence" value="ECO:0007669"/>
    <property type="project" value="InterPro"/>
</dbReference>
<sequence length="239" mass="26209">MKVTVHIWDLPLRLFHWLLVVSIAAAYITAKLGGELIDWHGRIGIFILGLLIFRIVWGFLGSTHARFVSFFPTIPRLVAYLKGRWQGVGHNPLGALSVFALLGVLAIQVGTGLFANDDIAYEGPLFGFIDKSLSDQLTGWHNTAFNFLLGLVVLHVIAIVFYRWAKKTNLVVPMLTGKKQVPKVLAETVISTRPSGVGALRLILSLIISCSVVWGVSGGISTLYPVDRYQQTAQATPGF</sequence>
<dbReference type="OrthoDB" id="196472at2"/>
<evidence type="ECO:0000256" key="6">
    <source>
        <dbReference type="SAM" id="Phobius"/>
    </source>
</evidence>
<evidence type="ECO:0000313" key="8">
    <source>
        <dbReference type="EMBL" id="ESS72406.1"/>
    </source>
</evidence>
<keyword evidence="4 6" id="KW-1133">Transmembrane helix</keyword>
<dbReference type="RefSeq" id="WP_023494572.1">
    <property type="nucleotide sequence ID" value="NZ_AYLO01000056.1"/>
</dbReference>
<proteinExistence type="predicted"/>
<evidence type="ECO:0000256" key="5">
    <source>
        <dbReference type="ARBA" id="ARBA00023136"/>
    </source>
</evidence>
<reference evidence="8 9" key="1">
    <citation type="journal article" date="2013" name="Genome Announc.">
        <title>Draft Genome Sequence of the Methanotrophic Gammaproteobacterium Methyloglobulus morosus DSM 22980 Strain KoM1.</title>
        <authorList>
            <person name="Poehlein A."/>
            <person name="Deutzmann J.S."/>
            <person name="Daniel R."/>
            <person name="Simeonova D.D."/>
        </authorList>
    </citation>
    <scope>NUCLEOTIDE SEQUENCE [LARGE SCALE GENOMIC DNA]</scope>
    <source>
        <strain evidence="8 9">KoM1</strain>
    </source>
</reference>
<feature type="transmembrane region" description="Helical" evidence="6">
    <location>
        <begin position="93"/>
        <end position="115"/>
    </location>
</feature>
<dbReference type="STRING" id="1116472.MGMO_58c00130"/>